<organism evidence="4 5">
    <name type="scientific">Helobdella robusta</name>
    <name type="common">Californian leech</name>
    <dbReference type="NCBI Taxonomy" id="6412"/>
    <lineage>
        <taxon>Eukaryota</taxon>
        <taxon>Metazoa</taxon>
        <taxon>Spiralia</taxon>
        <taxon>Lophotrochozoa</taxon>
        <taxon>Annelida</taxon>
        <taxon>Clitellata</taxon>
        <taxon>Hirudinea</taxon>
        <taxon>Rhynchobdellida</taxon>
        <taxon>Glossiphoniidae</taxon>
        <taxon>Helobdella</taxon>
    </lineage>
</organism>
<evidence type="ECO:0008006" key="6">
    <source>
        <dbReference type="Google" id="ProtNLM"/>
    </source>
</evidence>
<feature type="signal peptide" evidence="2">
    <location>
        <begin position="1"/>
        <end position="22"/>
    </location>
</feature>
<dbReference type="EMBL" id="AMQM01000223">
    <property type="status" value="NOT_ANNOTATED_CDS"/>
    <property type="molecule type" value="Genomic_DNA"/>
</dbReference>
<reference evidence="4" key="3">
    <citation type="submission" date="2015-06" db="UniProtKB">
        <authorList>
            <consortium name="EnsemblMetazoa"/>
        </authorList>
    </citation>
    <scope>IDENTIFICATION</scope>
</reference>
<evidence type="ECO:0000313" key="5">
    <source>
        <dbReference type="Proteomes" id="UP000015101"/>
    </source>
</evidence>
<dbReference type="KEGG" id="hro:HELRODRAFT_187964"/>
<dbReference type="AlphaFoldDB" id="T1FPI5"/>
<sequence length="502" mass="56574">MSASNFLLLYLMLMFRVHHISKEQVVWKKKWLYMLFTVGYWPTTSRSPQKLLKKNKKFHKEKRCLLECNGAYINTEHKSADVNDGPLSAVAAADKQPDVCQESSNSLALHDHYLQQQQQQLQPSMNYDESANTTYCNQLTQSDTSSDYALPPDDDDDVVDGVDGLGDYHNRDDNDDETGMRDGSSGCGKDGSKRNCKRSSCNKIISGSMGIGYNDDDVNDDEEKEMNTYDDGVDSHMESPKKFSVRNNHGDNKNDDIYNNNYDSDDNDDDSSLQPTKCGYMFLIASHYPTTDNNNNNDGNDGNDEVSRILWRRCWCVCGGVQQVAADAAASTFAAANNDDDVASFFYIFKSKHAATPLKRVNMRSCLCVTREENVVIVSLARNNQDEPSTGDHHILKLACTSNQLATEWCLALNKKRCEFELTEKHLDQVASWVTLTTIDGTSTCWSVLKDNSMVLFEQPLSEAPLGKIQLSHYHVEESSMAIYSHHPLHHHRKSNEFSSGR</sequence>
<accession>T1FPI5</accession>
<feature type="compositionally biased region" description="Acidic residues" evidence="1">
    <location>
        <begin position="214"/>
        <end position="224"/>
    </location>
</feature>
<keyword evidence="5" id="KW-1185">Reference proteome</keyword>
<reference evidence="5" key="1">
    <citation type="submission" date="2012-12" db="EMBL/GenBank/DDBJ databases">
        <authorList>
            <person name="Hellsten U."/>
            <person name="Grimwood J."/>
            <person name="Chapman J.A."/>
            <person name="Shapiro H."/>
            <person name="Aerts A."/>
            <person name="Otillar R.P."/>
            <person name="Terry A.Y."/>
            <person name="Boore J.L."/>
            <person name="Simakov O."/>
            <person name="Marletaz F."/>
            <person name="Cho S.-J."/>
            <person name="Edsinger-Gonzales E."/>
            <person name="Havlak P."/>
            <person name="Kuo D.-H."/>
            <person name="Larsson T."/>
            <person name="Lv J."/>
            <person name="Arendt D."/>
            <person name="Savage R."/>
            <person name="Osoegawa K."/>
            <person name="de Jong P."/>
            <person name="Lindberg D.R."/>
            <person name="Seaver E.C."/>
            <person name="Weisblat D.A."/>
            <person name="Putnam N.H."/>
            <person name="Grigoriev I.V."/>
            <person name="Rokhsar D.S."/>
        </authorList>
    </citation>
    <scope>NUCLEOTIDE SEQUENCE</scope>
</reference>
<evidence type="ECO:0000256" key="2">
    <source>
        <dbReference type="SAM" id="SignalP"/>
    </source>
</evidence>
<dbReference type="HOGENOM" id="CLU_543574_0_0_1"/>
<name>T1FPI5_HELRO</name>
<evidence type="ECO:0000313" key="4">
    <source>
        <dbReference type="EnsemblMetazoa" id="HelroP187964"/>
    </source>
</evidence>
<evidence type="ECO:0000313" key="3">
    <source>
        <dbReference type="EMBL" id="ESO12736.1"/>
    </source>
</evidence>
<gene>
    <name evidence="4" type="primary">20210732</name>
    <name evidence="3" type="ORF">HELRODRAFT_187964</name>
</gene>
<dbReference type="EnsemblMetazoa" id="HelroT187964">
    <property type="protein sequence ID" value="HelroP187964"/>
    <property type="gene ID" value="HelroG187964"/>
</dbReference>
<dbReference type="RefSeq" id="XP_009009456.1">
    <property type="nucleotide sequence ID" value="XM_009011208.1"/>
</dbReference>
<feature type="region of interest" description="Disordered" evidence="1">
    <location>
        <begin position="142"/>
        <end position="272"/>
    </location>
</feature>
<dbReference type="Proteomes" id="UP000015101">
    <property type="component" value="Unassembled WGS sequence"/>
</dbReference>
<keyword evidence="2" id="KW-0732">Signal</keyword>
<proteinExistence type="predicted"/>
<dbReference type="EMBL" id="KB095811">
    <property type="protein sequence ID" value="ESO12736.1"/>
    <property type="molecule type" value="Genomic_DNA"/>
</dbReference>
<protein>
    <recommendedName>
        <fullName evidence="6">PH domain-containing protein</fullName>
    </recommendedName>
</protein>
<dbReference type="InParanoid" id="T1FPI5"/>
<dbReference type="CTD" id="20210732"/>
<feature type="chain" id="PRO_5010980901" description="PH domain-containing protein" evidence="2">
    <location>
        <begin position="23"/>
        <end position="502"/>
    </location>
</feature>
<evidence type="ECO:0000256" key="1">
    <source>
        <dbReference type="SAM" id="MobiDB-lite"/>
    </source>
</evidence>
<reference evidence="3 5" key="2">
    <citation type="journal article" date="2013" name="Nature">
        <title>Insights into bilaterian evolution from three spiralian genomes.</title>
        <authorList>
            <person name="Simakov O."/>
            <person name="Marletaz F."/>
            <person name="Cho S.J."/>
            <person name="Edsinger-Gonzales E."/>
            <person name="Havlak P."/>
            <person name="Hellsten U."/>
            <person name="Kuo D.H."/>
            <person name="Larsson T."/>
            <person name="Lv J."/>
            <person name="Arendt D."/>
            <person name="Savage R."/>
            <person name="Osoegawa K."/>
            <person name="de Jong P."/>
            <person name="Grimwood J."/>
            <person name="Chapman J.A."/>
            <person name="Shapiro H."/>
            <person name="Aerts A."/>
            <person name="Otillar R.P."/>
            <person name="Terry A.Y."/>
            <person name="Boore J.L."/>
            <person name="Grigoriev I.V."/>
            <person name="Lindberg D.R."/>
            <person name="Seaver E.C."/>
            <person name="Weisblat D.A."/>
            <person name="Putnam N.H."/>
            <person name="Rokhsar D.S."/>
        </authorList>
    </citation>
    <scope>NUCLEOTIDE SEQUENCE</scope>
</reference>
<dbReference type="GeneID" id="20210732"/>